<protein>
    <submittedName>
        <fullName evidence="1">Uncharacterized protein</fullName>
    </submittedName>
</protein>
<organism evidence="1 2">
    <name type="scientific">Candidatus Falkowbacteria bacterium CG10_big_fil_rev_8_21_14_0_10_43_11</name>
    <dbReference type="NCBI Taxonomy" id="1974568"/>
    <lineage>
        <taxon>Bacteria</taxon>
        <taxon>Candidatus Falkowiibacteriota</taxon>
    </lineage>
</organism>
<evidence type="ECO:0000313" key="1">
    <source>
        <dbReference type="EMBL" id="PIT93787.1"/>
    </source>
</evidence>
<gene>
    <name evidence="1" type="ORF">COU00_02465</name>
</gene>
<comment type="caution">
    <text evidence="1">The sequence shown here is derived from an EMBL/GenBank/DDBJ whole genome shotgun (WGS) entry which is preliminary data.</text>
</comment>
<dbReference type="EMBL" id="PFAS01000041">
    <property type="protein sequence ID" value="PIT93787.1"/>
    <property type="molecule type" value="Genomic_DNA"/>
</dbReference>
<proteinExistence type="predicted"/>
<dbReference type="AlphaFoldDB" id="A0A2M6WLY2"/>
<accession>A0A2M6WLY2</accession>
<sequence length="865" mass="93748">MTATVWLRTIRASVLWFAILSLLAFSLAAVAFSYAFNKYLQEGKVLGITAQNQPSDLSLFSGQVRLVKSANNPGVYALIGKFKYLIRNEEVFYSYDYNFRDVKIVSERELNKYQLVRLVKERGTGKVYFLAYAQNVKKYHPSPAAFSSYPANRWSDVVEVSSKDLSFWDDANLLKAADNPVVYYIYAGKKAPIPSANEFINAGFDWNKILTASRADLNTYGNIDFNVNLTKKNTDGSTTTAVNFEKQLIVTLDQTSPSASIFPYATAGNIVAVYKLQALSGNININSLTFTKSGLLSIDKITTVTIEDENGLEFDSTASISTSISNNIIKIKFDKNPLVIPRSVSKLLRVKVSFATGSEVNHTIGLSLQSEKDIVSDAVITGIFPLNGATHKLILAEGIIGQIKILSQEINSTARNVNLGTKKETIAKFNISETTGNEKASISAIAFTNYGTAESGDIDNISLYQDNKLIATARDLQNHKAIFDLSKNNITVANNKPVELMLKADILKGENTTLKFVFDSPNDIKVKGLTQGFNLTVSGVSENFPIGLGGSDAYNKVVFKRIGIGLIASKIEEKDTKIFRGQADTIFGKFELRNAGENIFLQRVKLRVEKFNGAPDIADDIYVMETKTKEKIVIIGKEKVAGGVIADISLGNYKVAANATITFWVVAKVPENSQTGNNYQVNIPELSYKIGLDNTEYVQTTATAGQLMRVYAPRLALTAGVLSNEGIAVAGNKGIELGSFKLQASVDEKIKITGIVVSLATSSSDVTYPGGFSELALYSGSRVSPIISQPNSRTYTFSNLSVAVAANASFNLTVKADTAIIAAGKTVQFKLESITAEGYSSRAPVDVSGEGMVSPAVKINPAAGS</sequence>
<name>A0A2M6WLY2_9BACT</name>
<dbReference type="Proteomes" id="UP000229335">
    <property type="component" value="Unassembled WGS sequence"/>
</dbReference>
<reference evidence="2" key="1">
    <citation type="submission" date="2017-09" db="EMBL/GenBank/DDBJ databases">
        <title>Depth-based differentiation of microbial function through sediment-hosted aquifers and enrichment of novel symbionts in the deep terrestrial subsurface.</title>
        <authorList>
            <person name="Probst A.J."/>
            <person name="Ladd B."/>
            <person name="Jarett J.K."/>
            <person name="Geller-Mcgrath D.E."/>
            <person name="Sieber C.M.K."/>
            <person name="Emerson J.B."/>
            <person name="Anantharaman K."/>
            <person name="Thomas B.C."/>
            <person name="Malmstrom R."/>
            <person name="Stieglmeier M."/>
            <person name="Klingl A."/>
            <person name="Woyke T."/>
            <person name="Ryan C.M."/>
            <person name="Banfield J.F."/>
        </authorList>
    </citation>
    <scope>NUCLEOTIDE SEQUENCE [LARGE SCALE GENOMIC DNA]</scope>
</reference>
<evidence type="ECO:0000313" key="2">
    <source>
        <dbReference type="Proteomes" id="UP000229335"/>
    </source>
</evidence>